<accession>A0A843YM79</accession>
<keyword evidence="2" id="KW-0808">Transferase</keyword>
<dbReference type="InterPro" id="IPR000182">
    <property type="entry name" value="GNAT_dom"/>
</dbReference>
<dbReference type="Gene3D" id="3.40.630.90">
    <property type="match status" value="1"/>
</dbReference>
<dbReference type="SUPFAM" id="SSF55729">
    <property type="entry name" value="Acyl-CoA N-acyltransferases (Nat)"/>
    <property type="match status" value="1"/>
</dbReference>
<evidence type="ECO:0000313" key="3">
    <source>
        <dbReference type="Proteomes" id="UP000444174"/>
    </source>
</evidence>
<protein>
    <submittedName>
        <fullName evidence="2">GNAT family N-acetyltransferase</fullName>
    </submittedName>
</protein>
<dbReference type="PROSITE" id="PS51186">
    <property type="entry name" value="GNAT"/>
    <property type="match status" value="1"/>
</dbReference>
<dbReference type="InterPro" id="IPR052729">
    <property type="entry name" value="Acyl/Acetyltrans_Enzymes"/>
</dbReference>
<comment type="caution">
    <text evidence="2">The sequence shown here is derived from an EMBL/GenBank/DDBJ whole genome shotgun (WGS) entry which is preliminary data.</text>
</comment>
<proteinExistence type="predicted"/>
<dbReference type="Pfam" id="PF00583">
    <property type="entry name" value="Acetyltransf_1"/>
    <property type="match status" value="1"/>
</dbReference>
<evidence type="ECO:0000259" key="1">
    <source>
        <dbReference type="PROSITE" id="PS51186"/>
    </source>
</evidence>
<dbReference type="InterPro" id="IPR016181">
    <property type="entry name" value="Acyl_CoA_acyltransferase"/>
</dbReference>
<dbReference type="RefSeq" id="WP_153217293.1">
    <property type="nucleotide sequence ID" value="NZ_WIBF01000014.1"/>
</dbReference>
<dbReference type="PANTHER" id="PTHR47237:SF2">
    <property type="entry name" value="BLL4206 PROTEIN"/>
    <property type="match status" value="1"/>
</dbReference>
<sequence>MTTTLDTIQLVDFTTEHLPGAVRLSQQAAWPHRKEDWALTLTQSTGVAASHEGEVVGTALASKFGDVATLNMIIVDERLRGRRLGRRLMDAVIEQAGTREMRLIATQDGLPLYEKLGFVRTGKVEQFQGIARSSRSDQTVKMGCYDLERMVAMDAAASGLERGDLLARIAEHGQVLTADHGFAILREFGRGTVLGPIVAENLETARALLATAAQAQDGSFLRIDTPVPELGAFAQSLGLEPAGGGTCMELNPRDVERDTTFQTFGLVSQALG</sequence>
<keyword evidence="3" id="KW-1185">Reference proteome</keyword>
<evidence type="ECO:0000313" key="2">
    <source>
        <dbReference type="EMBL" id="MQQ10309.1"/>
    </source>
</evidence>
<dbReference type="Proteomes" id="UP000444174">
    <property type="component" value="Unassembled WGS sequence"/>
</dbReference>
<dbReference type="PROSITE" id="PS00380">
    <property type="entry name" value="RHODANESE_1"/>
    <property type="match status" value="1"/>
</dbReference>
<dbReference type="Pfam" id="PF18014">
    <property type="entry name" value="Acetyltransf_18"/>
    <property type="match status" value="1"/>
</dbReference>
<dbReference type="Gene3D" id="3.40.630.30">
    <property type="match status" value="1"/>
</dbReference>
<organism evidence="2 3">
    <name type="scientific">Tritonibacter litoralis</name>
    <dbReference type="NCBI Taxonomy" id="2662264"/>
    <lineage>
        <taxon>Bacteria</taxon>
        <taxon>Pseudomonadati</taxon>
        <taxon>Pseudomonadota</taxon>
        <taxon>Alphaproteobacteria</taxon>
        <taxon>Rhodobacterales</taxon>
        <taxon>Paracoccaceae</taxon>
        <taxon>Tritonibacter</taxon>
    </lineage>
</organism>
<gene>
    <name evidence="2" type="ORF">GFB49_17720</name>
</gene>
<dbReference type="AlphaFoldDB" id="A0A843YM79"/>
<name>A0A843YM79_9RHOB</name>
<dbReference type="GO" id="GO:0016747">
    <property type="term" value="F:acyltransferase activity, transferring groups other than amino-acyl groups"/>
    <property type="evidence" value="ECO:0007669"/>
    <property type="project" value="InterPro"/>
</dbReference>
<dbReference type="EMBL" id="WIBF01000014">
    <property type="protein sequence ID" value="MQQ10309.1"/>
    <property type="molecule type" value="Genomic_DNA"/>
</dbReference>
<dbReference type="GO" id="GO:0004792">
    <property type="term" value="F:thiosulfate-cyanide sulfurtransferase activity"/>
    <property type="evidence" value="ECO:0007669"/>
    <property type="project" value="InterPro"/>
</dbReference>
<dbReference type="PANTHER" id="PTHR47237">
    <property type="entry name" value="SLL0310 PROTEIN"/>
    <property type="match status" value="1"/>
</dbReference>
<dbReference type="InterPro" id="IPR001307">
    <property type="entry name" value="Thiosulphate_STrfase_CS"/>
</dbReference>
<dbReference type="InterPro" id="IPR041496">
    <property type="entry name" value="YitH/HolE_GNAT"/>
</dbReference>
<reference evidence="2 3" key="1">
    <citation type="submission" date="2019-10" db="EMBL/GenBank/DDBJ databases">
        <title>Epibacterium sp. nov., isolated from seawater.</title>
        <authorList>
            <person name="Zhang X."/>
            <person name="Li N."/>
        </authorList>
    </citation>
    <scope>NUCLEOTIDE SEQUENCE [LARGE SCALE GENOMIC DNA]</scope>
    <source>
        <strain evidence="2 3">SM1979</strain>
    </source>
</reference>
<feature type="domain" description="N-acetyltransferase" evidence="1">
    <location>
        <begin position="8"/>
        <end position="147"/>
    </location>
</feature>